<keyword evidence="2" id="KW-1185">Reference proteome</keyword>
<organism evidence="1 2">
    <name type="scientific">Prunus dulcis</name>
    <name type="common">Almond</name>
    <name type="synonym">Amygdalus dulcis</name>
    <dbReference type="NCBI Taxonomy" id="3755"/>
    <lineage>
        <taxon>Eukaryota</taxon>
        <taxon>Viridiplantae</taxon>
        <taxon>Streptophyta</taxon>
        <taxon>Embryophyta</taxon>
        <taxon>Tracheophyta</taxon>
        <taxon>Spermatophyta</taxon>
        <taxon>Magnoliopsida</taxon>
        <taxon>eudicotyledons</taxon>
        <taxon>Gunneridae</taxon>
        <taxon>Pentapetalae</taxon>
        <taxon>rosids</taxon>
        <taxon>fabids</taxon>
        <taxon>Rosales</taxon>
        <taxon>Rosaceae</taxon>
        <taxon>Amygdaloideae</taxon>
        <taxon>Amygdaleae</taxon>
        <taxon>Prunus</taxon>
    </lineage>
</organism>
<dbReference type="EMBL" id="JAJFAZ020000004">
    <property type="protein sequence ID" value="KAI5333070.1"/>
    <property type="molecule type" value="Genomic_DNA"/>
</dbReference>
<gene>
    <name evidence="1" type="ORF">L3X38_023200</name>
</gene>
<evidence type="ECO:0000313" key="1">
    <source>
        <dbReference type="EMBL" id="KAI5333070.1"/>
    </source>
</evidence>
<proteinExistence type="predicted"/>
<accession>A0AAD4Z515</accession>
<sequence length="245" mass="27816">MWRWNFRRIGRLCDCKVTHGVGFSSGMTDPIRGIGISGIWGDDMIVSHGVGFSGVETDPIRGIGISCVWGDYVIVRLKFLGKVKITWEILPKFRQKVPVLSKWVQHRGDVRNSTGFVLGSEEFGAGPVITSRQLLRLSLIALPYPWYEFSFKTSSYFNSCNRLGWIEKSPVPLPLLCQYPPGAQWLDEKSRNEAQTPSASVIHIHTRYIELIISSIVARLRNKRDQHYEEVDKQGLDRARLLLAS</sequence>
<dbReference type="AlphaFoldDB" id="A0AAD4Z515"/>
<dbReference type="Proteomes" id="UP001054821">
    <property type="component" value="Chromosome 4"/>
</dbReference>
<protein>
    <submittedName>
        <fullName evidence="1">Uncharacterized protein</fullName>
    </submittedName>
</protein>
<comment type="caution">
    <text evidence="1">The sequence shown here is derived from an EMBL/GenBank/DDBJ whole genome shotgun (WGS) entry which is preliminary data.</text>
</comment>
<evidence type="ECO:0000313" key="2">
    <source>
        <dbReference type="Proteomes" id="UP001054821"/>
    </source>
</evidence>
<name>A0AAD4Z515_PRUDU</name>
<reference evidence="1 2" key="1">
    <citation type="journal article" date="2022" name="G3 (Bethesda)">
        <title>Whole-genome sequence and methylome profiling of the almond [Prunus dulcis (Mill.) D.A. Webb] cultivar 'Nonpareil'.</title>
        <authorList>
            <person name="D'Amico-Willman K.M."/>
            <person name="Ouma W.Z."/>
            <person name="Meulia T."/>
            <person name="Sideli G.M."/>
            <person name="Gradziel T.M."/>
            <person name="Fresnedo-Ramirez J."/>
        </authorList>
    </citation>
    <scope>NUCLEOTIDE SEQUENCE [LARGE SCALE GENOMIC DNA]</scope>
    <source>
        <strain evidence="1">Clone GOH B32 T37-40</strain>
    </source>
</reference>